<proteinExistence type="predicted"/>
<dbReference type="GO" id="GO:0008967">
    <property type="term" value="F:phosphoglycolate phosphatase activity"/>
    <property type="evidence" value="ECO:0007669"/>
    <property type="project" value="TreeGrafter"/>
</dbReference>
<dbReference type="InterPro" id="IPR023198">
    <property type="entry name" value="PGP-like_dom2"/>
</dbReference>
<protein>
    <submittedName>
        <fullName evidence="1">Phosphoglycolate phosphatase (Clustered with ribosomal large subunit pseudouridine synthase C)-like protein</fullName>
    </submittedName>
</protein>
<dbReference type="KEGG" id="tni:TVNIR_1827"/>
<keyword evidence="2" id="KW-1185">Reference proteome</keyword>
<reference evidence="1" key="1">
    <citation type="submission" date="2015-12" db="EMBL/GenBank/DDBJ databases">
        <authorList>
            <person name="Tikhonova T.V."/>
            <person name="Pavlov A.R."/>
            <person name="Beletsky A.V."/>
            <person name="Mardanov A.V."/>
            <person name="Sorokin D.Y."/>
            <person name="Ravin N.V."/>
            <person name="Popov V.O."/>
        </authorList>
    </citation>
    <scope>NUCLEOTIDE SEQUENCE</scope>
    <source>
        <strain evidence="1">DSM 14787</strain>
    </source>
</reference>
<dbReference type="SUPFAM" id="SSF56784">
    <property type="entry name" value="HAD-like"/>
    <property type="match status" value="1"/>
</dbReference>
<evidence type="ECO:0000313" key="1">
    <source>
        <dbReference type="EMBL" id="AGA33488.1"/>
    </source>
</evidence>
<dbReference type="HOGENOM" id="CLU_045011_19_2_6"/>
<dbReference type="InterPro" id="IPR041492">
    <property type="entry name" value="HAD_2"/>
</dbReference>
<dbReference type="SFLD" id="SFLDG01135">
    <property type="entry name" value="C1.5.6:_HAD__Beta-PGM__Phospha"/>
    <property type="match status" value="1"/>
</dbReference>
<dbReference type="PANTHER" id="PTHR43434">
    <property type="entry name" value="PHOSPHOGLYCOLATE PHOSPHATASE"/>
    <property type="match status" value="1"/>
</dbReference>
<accession>L0DWR8</accession>
<dbReference type="Proteomes" id="UP000010809">
    <property type="component" value="Chromosome"/>
</dbReference>
<dbReference type="GO" id="GO:0005829">
    <property type="term" value="C:cytosol"/>
    <property type="evidence" value="ECO:0007669"/>
    <property type="project" value="TreeGrafter"/>
</dbReference>
<gene>
    <name evidence="1" type="primary">gph [H]</name>
    <name evidence="1" type="ordered locus">TVNIR_1827</name>
</gene>
<dbReference type="PATRIC" id="fig|1255043.3.peg.1849"/>
<dbReference type="RefSeq" id="WP_015258615.1">
    <property type="nucleotide sequence ID" value="NC_019902.2"/>
</dbReference>
<dbReference type="STRING" id="1255043.TVNIR_1827"/>
<dbReference type="Pfam" id="PF13419">
    <property type="entry name" value="HAD_2"/>
    <property type="match status" value="1"/>
</dbReference>
<name>L0DWR8_THIND</name>
<dbReference type="Gene3D" id="3.40.50.1000">
    <property type="entry name" value="HAD superfamily/HAD-like"/>
    <property type="match status" value="1"/>
</dbReference>
<dbReference type="GO" id="GO:0006281">
    <property type="term" value="P:DNA repair"/>
    <property type="evidence" value="ECO:0007669"/>
    <property type="project" value="TreeGrafter"/>
</dbReference>
<dbReference type="SFLD" id="SFLDS00003">
    <property type="entry name" value="Haloacid_Dehalogenase"/>
    <property type="match status" value="1"/>
</dbReference>
<sequence>MIPRSDANALALVVFDWDGTLMDSVARIVNSLRQAIGDIGAEPRSEAQLRDIIGLGVRQATQALYPGTDGAFTEALAHAYRSHYLERDTTPTPLYPGAEQVLAQLAERGFLLAVATGKSRRGLDKALKETGLGRFFDATATADEHPSKPDPGMLGYLVDRLGVDRRDAVMIGDSSYDLEMARRLGVAGIGITHGVHGAEILLRHAPFALVGSLEELPPLLEVGQGSG</sequence>
<organism evidence="1 2">
    <name type="scientific">Thioalkalivibrio nitratireducens (strain DSM 14787 / UNIQEM 213 / ALEN2)</name>
    <dbReference type="NCBI Taxonomy" id="1255043"/>
    <lineage>
        <taxon>Bacteria</taxon>
        <taxon>Pseudomonadati</taxon>
        <taxon>Pseudomonadota</taxon>
        <taxon>Gammaproteobacteria</taxon>
        <taxon>Chromatiales</taxon>
        <taxon>Ectothiorhodospiraceae</taxon>
        <taxon>Thioalkalivibrio</taxon>
    </lineage>
</organism>
<dbReference type="NCBIfam" id="TIGR01509">
    <property type="entry name" value="HAD-SF-IA-v3"/>
    <property type="match status" value="1"/>
</dbReference>
<dbReference type="InterPro" id="IPR050155">
    <property type="entry name" value="HAD-like_hydrolase_sf"/>
</dbReference>
<dbReference type="EMBL" id="CP003989">
    <property type="protein sequence ID" value="AGA33488.1"/>
    <property type="molecule type" value="Genomic_DNA"/>
</dbReference>
<dbReference type="OrthoDB" id="9782449at2"/>
<dbReference type="AlphaFoldDB" id="L0DWR8"/>
<dbReference type="InterPro" id="IPR036412">
    <property type="entry name" value="HAD-like_sf"/>
</dbReference>
<dbReference type="PANTHER" id="PTHR43434:SF24">
    <property type="entry name" value="HYDROLASE-RELATED"/>
    <property type="match status" value="1"/>
</dbReference>
<dbReference type="SFLD" id="SFLDG01129">
    <property type="entry name" value="C1.5:_HAD__Beta-PGM__Phosphata"/>
    <property type="match status" value="1"/>
</dbReference>
<dbReference type="Gene3D" id="1.10.150.240">
    <property type="entry name" value="Putative phosphatase, domain 2"/>
    <property type="match status" value="1"/>
</dbReference>
<dbReference type="InterPro" id="IPR006439">
    <property type="entry name" value="HAD-SF_hydro_IA"/>
</dbReference>
<dbReference type="NCBIfam" id="TIGR01549">
    <property type="entry name" value="HAD-SF-IA-v1"/>
    <property type="match status" value="1"/>
</dbReference>
<dbReference type="eggNOG" id="COG0546">
    <property type="taxonomic scope" value="Bacteria"/>
</dbReference>
<evidence type="ECO:0000313" key="2">
    <source>
        <dbReference type="Proteomes" id="UP000010809"/>
    </source>
</evidence>
<dbReference type="InterPro" id="IPR023214">
    <property type="entry name" value="HAD_sf"/>
</dbReference>